<dbReference type="AlphaFoldDB" id="A0A4S8JR21"/>
<dbReference type="Proteomes" id="UP000317650">
    <property type="component" value="Chromosome 1"/>
</dbReference>
<gene>
    <name evidence="2" type="ORF">C4D60_Mb01t27080</name>
</gene>
<reference evidence="2 3" key="1">
    <citation type="journal article" date="2019" name="Nat. Plants">
        <title>Genome sequencing of Musa balbisiana reveals subgenome evolution and function divergence in polyploid bananas.</title>
        <authorList>
            <person name="Yao X."/>
        </authorList>
    </citation>
    <scope>NUCLEOTIDE SEQUENCE [LARGE SCALE GENOMIC DNA]</scope>
    <source>
        <strain evidence="3">cv. DH-PKW</strain>
        <tissue evidence="2">Leaves</tissue>
    </source>
</reference>
<dbReference type="InterPro" id="IPR001623">
    <property type="entry name" value="DnaJ_domain"/>
</dbReference>
<dbReference type="InterPro" id="IPR018253">
    <property type="entry name" value="DnaJ_domain_CS"/>
</dbReference>
<keyword evidence="3" id="KW-1185">Reference proteome</keyword>
<dbReference type="PROSITE" id="PS00636">
    <property type="entry name" value="DNAJ_1"/>
    <property type="match status" value="1"/>
</dbReference>
<dbReference type="SUPFAM" id="SSF46565">
    <property type="entry name" value="Chaperone J-domain"/>
    <property type="match status" value="1"/>
</dbReference>
<comment type="caution">
    <text evidence="2">The sequence shown here is derived from an EMBL/GenBank/DDBJ whole genome shotgun (WGS) entry which is preliminary data.</text>
</comment>
<feature type="domain" description="J" evidence="1">
    <location>
        <begin position="148"/>
        <end position="212"/>
    </location>
</feature>
<proteinExistence type="predicted"/>
<dbReference type="EMBL" id="PYDT01000004">
    <property type="protein sequence ID" value="THU64498.1"/>
    <property type="molecule type" value="Genomic_DNA"/>
</dbReference>
<evidence type="ECO:0000313" key="2">
    <source>
        <dbReference type="EMBL" id="THU64498.1"/>
    </source>
</evidence>
<dbReference type="PRINTS" id="PR00625">
    <property type="entry name" value="JDOMAIN"/>
</dbReference>
<dbReference type="CDD" id="cd06257">
    <property type="entry name" value="DnaJ"/>
    <property type="match status" value="1"/>
</dbReference>
<sequence length="346" mass="39899">MGGICGTKIKETDAAAHLMTPRLRRNGNPHLSLSRSLSPSLFPPNSLAFRTLSLKLRILSLTNPNPRCVICISSTARLCKAEQRVACHGLDRSKGSGNHLRRSFSLGSMARQPREETDSKAQLVREICSTGSMFAACTHRRRPPAFVDWYLVLGVDEEEKVDVIRKRYRQLALQLHPDKNKHPKADVAFKLVSEAYECLSDKAKRNAFNSQRWSNLCKECYRRYRSMEHVHRQRCWQSTGQASSYKVMNNLRQMQKRFREECEVIESCMRANQSYWKESPVFSPYEQLLSSPGYPHSREATTLEKPMSSSHWQARDQCGRGAGCESPIYEIRKHNYPRSRSFCFRF</sequence>
<name>A0A4S8JR21_MUSBA</name>
<accession>A0A4S8JR21</accession>
<dbReference type="PANTHER" id="PTHR44137:SF13">
    <property type="entry name" value="CHAPERONE DNAJ-DOMAIN SUPERFAMILY PROTEIN"/>
    <property type="match status" value="1"/>
</dbReference>
<dbReference type="PANTHER" id="PTHR44137">
    <property type="entry name" value="BNAC03G44070D PROTEIN"/>
    <property type="match status" value="1"/>
</dbReference>
<dbReference type="InterPro" id="IPR036869">
    <property type="entry name" value="J_dom_sf"/>
</dbReference>
<dbReference type="STRING" id="52838.A0A4S8JR21"/>
<dbReference type="SMART" id="SM00271">
    <property type="entry name" value="DnaJ"/>
    <property type="match status" value="1"/>
</dbReference>
<protein>
    <recommendedName>
        <fullName evidence="1">J domain-containing protein</fullName>
    </recommendedName>
</protein>
<dbReference type="PROSITE" id="PS50076">
    <property type="entry name" value="DNAJ_2"/>
    <property type="match status" value="1"/>
</dbReference>
<evidence type="ECO:0000313" key="3">
    <source>
        <dbReference type="Proteomes" id="UP000317650"/>
    </source>
</evidence>
<organism evidence="2 3">
    <name type="scientific">Musa balbisiana</name>
    <name type="common">Banana</name>
    <dbReference type="NCBI Taxonomy" id="52838"/>
    <lineage>
        <taxon>Eukaryota</taxon>
        <taxon>Viridiplantae</taxon>
        <taxon>Streptophyta</taxon>
        <taxon>Embryophyta</taxon>
        <taxon>Tracheophyta</taxon>
        <taxon>Spermatophyta</taxon>
        <taxon>Magnoliopsida</taxon>
        <taxon>Liliopsida</taxon>
        <taxon>Zingiberales</taxon>
        <taxon>Musaceae</taxon>
        <taxon>Musa</taxon>
    </lineage>
</organism>
<dbReference type="GO" id="GO:0005783">
    <property type="term" value="C:endoplasmic reticulum"/>
    <property type="evidence" value="ECO:0007669"/>
    <property type="project" value="UniProtKB-ARBA"/>
</dbReference>
<dbReference type="Gene3D" id="1.10.287.110">
    <property type="entry name" value="DnaJ domain"/>
    <property type="match status" value="1"/>
</dbReference>
<dbReference type="Pfam" id="PF00226">
    <property type="entry name" value="DnaJ"/>
    <property type="match status" value="1"/>
</dbReference>
<evidence type="ECO:0000259" key="1">
    <source>
        <dbReference type="PROSITE" id="PS50076"/>
    </source>
</evidence>